<keyword evidence="2" id="KW-1185">Reference proteome</keyword>
<evidence type="ECO:0000313" key="1">
    <source>
        <dbReference type="EMBL" id="RDY12816.1"/>
    </source>
</evidence>
<dbReference type="PANTHER" id="PTHR35046">
    <property type="entry name" value="ZINC KNUCKLE (CCHC-TYPE) FAMILY PROTEIN"/>
    <property type="match status" value="1"/>
</dbReference>
<dbReference type="OrthoDB" id="1747743at2759"/>
<reference evidence="1" key="1">
    <citation type="submission" date="2018-05" db="EMBL/GenBank/DDBJ databases">
        <title>Draft genome of Mucuna pruriens seed.</title>
        <authorList>
            <person name="Nnadi N.E."/>
            <person name="Vos R."/>
            <person name="Hasami M.H."/>
            <person name="Devisetty U.K."/>
            <person name="Aguiy J.C."/>
        </authorList>
    </citation>
    <scope>NUCLEOTIDE SEQUENCE [LARGE SCALE GENOMIC DNA]</scope>
    <source>
        <strain evidence="1">JCA_2017</strain>
    </source>
</reference>
<dbReference type="Proteomes" id="UP000257109">
    <property type="component" value="Unassembled WGS sequence"/>
</dbReference>
<name>A0A371ICQ8_MUCPR</name>
<protein>
    <submittedName>
        <fullName evidence="1">Uncharacterized protein</fullName>
    </submittedName>
</protein>
<gene>
    <name evidence="1" type="ORF">CR513_02334</name>
</gene>
<dbReference type="PANTHER" id="PTHR35046:SF9">
    <property type="entry name" value="RNA-DIRECTED DNA POLYMERASE"/>
    <property type="match status" value="1"/>
</dbReference>
<dbReference type="AlphaFoldDB" id="A0A371ICQ8"/>
<comment type="caution">
    <text evidence="1">The sequence shown here is derived from an EMBL/GenBank/DDBJ whole genome shotgun (WGS) entry which is preliminary data.</text>
</comment>
<dbReference type="EMBL" id="QJKJ01000399">
    <property type="protein sequence ID" value="RDY12816.1"/>
    <property type="molecule type" value="Genomic_DNA"/>
</dbReference>
<sequence length="205" mass="23569">MDEESDNDLMSFLEDDNEELPHNGDLLVVKRVLSMQEKGKDEAQRENIFYTRCLVQGKVYSMIIGEGSCTNVAREVKVDEKVLVSFAIGKYKDELLCDMIPMEAMHILLGYPWQFDRKDFQDVFPNEVPSGLPPIRGIKHHIDLIPMVSLGKLTTLERNPIFKILTMSTISHQPNYLQQSPNIHPLLIEDLSDRCLEFGKEYILD</sequence>
<accession>A0A371ICQ8</accession>
<feature type="non-terminal residue" evidence="1">
    <location>
        <position position="1"/>
    </location>
</feature>
<organism evidence="1 2">
    <name type="scientific">Mucuna pruriens</name>
    <name type="common">Velvet bean</name>
    <name type="synonym">Dolichos pruriens</name>
    <dbReference type="NCBI Taxonomy" id="157652"/>
    <lineage>
        <taxon>Eukaryota</taxon>
        <taxon>Viridiplantae</taxon>
        <taxon>Streptophyta</taxon>
        <taxon>Embryophyta</taxon>
        <taxon>Tracheophyta</taxon>
        <taxon>Spermatophyta</taxon>
        <taxon>Magnoliopsida</taxon>
        <taxon>eudicotyledons</taxon>
        <taxon>Gunneridae</taxon>
        <taxon>Pentapetalae</taxon>
        <taxon>rosids</taxon>
        <taxon>fabids</taxon>
        <taxon>Fabales</taxon>
        <taxon>Fabaceae</taxon>
        <taxon>Papilionoideae</taxon>
        <taxon>50 kb inversion clade</taxon>
        <taxon>NPAAA clade</taxon>
        <taxon>indigoferoid/millettioid clade</taxon>
        <taxon>Phaseoleae</taxon>
        <taxon>Mucuna</taxon>
    </lineage>
</organism>
<evidence type="ECO:0000313" key="2">
    <source>
        <dbReference type="Proteomes" id="UP000257109"/>
    </source>
</evidence>
<proteinExistence type="predicted"/>